<evidence type="ECO:0000259" key="1">
    <source>
        <dbReference type="Pfam" id="PF06877"/>
    </source>
</evidence>
<evidence type="ECO:0000313" key="3">
    <source>
        <dbReference type="Proteomes" id="UP000638981"/>
    </source>
</evidence>
<protein>
    <recommendedName>
        <fullName evidence="1">Regulator of ribonuclease activity B domain-containing protein</fullName>
    </recommendedName>
</protein>
<dbReference type="Proteomes" id="UP000638981">
    <property type="component" value="Unassembled WGS sequence"/>
</dbReference>
<sequence>MAHDYEEQRAETLESLAEMRQEADFPAKAMVDFQFYPDGFDANWTGLATALQAAGFTTVHHEDDEYFEATIGPIETTDENIWHWEKLGTEIALRFDFLPDGWGLFTEE</sequence>
<gene>
    <name evidence="2" type="ORF">GCM10007315_21100</name>
</gene>
<dbReference type="AlphaFoldDB" id="A0A918TQA5"/>
<name>A0A918TQA5_9RHOB</name>
<dbReference type="EMBL" id="BMYJ01000006">
    <property type="protein sequence ID" value="GHC57452.1"/>
    <property type="molecule type" value="Genomic_DNA"/>
</dbReference>
<feature type="domain" description="Regulator of ribonuclease activity B" evidence="1">
    <location>
        <begin position="11"/>
        <end position="103"/>
    </location>
</feature>
<dbReference type="RefSeq" id="WP_189411638.1">
    <property type="nucleotide sequence ID" value="NZ_BMYJ01000006.1"/>
</dbReference>
<dbReference type="InterPro" id="IPR036701">
    <property type="entry name" value="RraB-like_sf"/>
</dbReference>
<evidence type="ECO:0000313" key="2">
    <source>
        <dbReference type="EMBL" id="GHC57452.1"/>
    </source>
</evidence>
<reference evidence="2" key="1">
    <citation type="journal article" date="2014" name="Int. J. Syst. Evol. Microbiol.">
        <title>Complete genome sequence of Corynebacterium casei LMG S-19264T (=DSM 44701T), isolated from a smear-ripened cheese.</title>
        <authorList>
            <consortium name="US DOE Joint Genome Institute (JGI-PGF)"/>
            <person name="Walter F."/>
            <person name="Albersmeier A."/>
            <person name="Kalinowski J."/>
            <person name="Ruckert C."/>
        </authorList>
    </citation>
    <scope>NUCLEOTIDE SEQUENCE</scope>
    <source>
        <strain evidence="2">KCTC 23310</strain>
    </source>
</reference>
<dbReference type="InterPro" id="IPR009671">
    <property type="entry name" value="RraB_dom"/>
</dbReference>
<keyword evidence="3" id="KW-1185">Reference proteome</keyword>
<proteinExistence type="predicted"/>
<reference evidence="2" key="2">
    <citation type="submission" date="2020-09" db="EMBL/GenBank/DDBJ databases">
        <authorList>
            <person name="Sun Q."/>
            <person name="Kim S."/>
        </authorList>
    </citation>
    <scope>NUCLEOTIDE SEQUENCE</scope>
    <source>
        <strain evidence="2">KCTC 23310</strain>
    </source>
</reference>
<organism evidence="2 3">
    <name type="scientific">Neogemmobacter tilapiae</name>
    <dbReference type="NCBI Taxonomy" id="875041"/>
    <lineage>
        <taxon>Bacteria</taxon>
        <taxon>Pseudomonadati</taxon>
        <taxon>Pseudomonadota</taxon>
        <taxon>Alphaproteobacteria</taxon>
        <taxon>Rhodobacterales</taxon>
        <taxon>Paracoccaceae</taxon>
        <taxon>Neogemmobacter</taxon>
    </lineage>
</organism>
<comment type="caution">
    <text evidence="2">The sequence shown here is derived from an EMBL/GenBank/DDBJ whole genome shotgun (WGS) entry which is preliminary data.</text>
</comment>
<dbReference type="SUPFAM" id="SSF89946">
    <property type="entry name" value="Hypothetical protein VC0424"/>
    <property type="match status" value="1"/>
</dbReference>
<accession>A0A918TQA5</accession>
<dbReference type="Pfam" id="PF06877">
    <property type="entry name" value="RraB"/>
    <property type="match status" value="1"/>
</dbReference>